<dbReference type="AlphaFoldDB" id="A0AAN8UQZ0"/>
<feature type="chain" id="PRO_5042673679" description="S-protein homolog" evidence="6">
    <location>
        <begin position="25"/>
        <end position="115"/>
    </location>
</feature>
<evidence type="ECO:0000256" key="4">
    <source>
        <dbReference type="ARBA" id="ARBA00022525"/>
    </source>
</evidence>
<dbReference type="GO" id="GO:0060320">
    <property type="term" value="P:rejection of self pollen"/>
    <property type="evidence" value="ECO:0007669"/>
    <property type="project" value="UniProtKB-KW"/>
</dbReference>
<dbReference type="Proteomes" id="UP001370490">
    <property type="component" value="Unassembled WGS sequence"/>
</dbReference>
<comment type="similarity">
    <text evidence="2 6">Belongs to the plant self-incompatibility (S1) protein family.</text>
</comment>
<organism evidence="7 8">
    <name type="scientific">Dillenia turbinata</name>
    <dbReference type="NCBI Taxonomy" id="194707"/>
    <lineage>
        <taxon>Eukaryota</taxon>
        <taxon>Viridiplantae</taxon>
        <taxon>Streptophyta</taxon>
        <taxon>Embryophyta</taxon>
        <taxon>Tracheophyta</taxon>
        <taxon>Spermatophyta</taxon>
        <taxon>Magnoliopsida</taxon>
        <taxon>eudicotyledons</taxon>
        <taxon>Gunneridae</taxon>
        <taxon>Pentapetalae</taxon>
        <taxon>Dilleniales</taxon>
        <taxon>Dilleniaceae</taxon>
        <taxon>Dillenia</taxon>
    </lineage>
</organism>
<evidence type="ECO:0000256" key="6">
    <source>
        <dbReference type="RuleBase" id="RU367044"/>
    </source>
</evidence>
<dbReference type="InterPro" id="IPR010264">
    <property type="entry name" value="Self-incomp_S1"/>
</dbReference>
<accession>A0AAN8UQZ0</accession>
<comment type="subcellular location">
    <subcellularLocation>
        <location evidence="1 6">Secreted</location>
    </subcellularLocation>
</comment>
<reference evidence="7 8" key="1">
    <citation type="submission" date="2023-12" db="EMBL/GenBank/DDBJ databases">
        <title>A high-quality genome assembly for Dillenia turbinata (Dilleniales).</title>
        <authorList>
            <person name="Chanderbali A."/>
        </authorList>
    </citation>
    <scope>NUCLEOTIDE SEQUENCE [LARGE SCALE GENOMIC DNA]</scope>
    <source>
        <strain evidence="7">LSX21</strain>
        <tissue evidence="7">Leaf</tissue>
    </source>
</reference>
<keyword evidence="8" id="KW-1185">Reference proteome</keyword>
<comment type="caution">
    <text evidence="7">The sequence shown here is derived from an EMBL/GenBank/DDBJ whole genome shotgun (WGS) entry which is preliminary data.</text>
</comment>
<feature type="signal peptide" evidence="6">
    <location>
        <begin position="1"/>
        <end position="24"/>
    </location>
</feature>
<dbReference type="PANTHER" id="PTHR31232:SF155">
    <property type="entry name" value="PLANT SELF-INCOMPATIBILITY PROTEIN S1 FAMILY"/>
    <property type="match status" value="1"/>
</dbReference>
<dbReference type="Pfam" id="PF05938">
    <property type="entry name" value="Self-incomp_S1"/>
    <property type="match status" value="1"/>
</dbReference>
<protein>
    <recommendedName>
        <fullName evidence="6">S-protein homolog</fullName>
    </recommendedName>
</protein>
<gene>
    <name evidence="7" type="ORF">RJ641_021538</name>
</gene>
<dbReference type="EMBL" id="JBAMMX010000026">
    <property type="protein sequence ID" value="KAK6914217.1"/>
    <property type="molecule type" value="Genomic_DNA"/>
</dbReference>
<sequence>MSTCTKIFPLLLITLPLIFTTPHAQRQIDGDDDLGVHQLGWGDEFSWSFRVNFWGSTLYSCTLKWENLTKSFDVFSVDRDVGRCMLQWQCYWKATEAGIYFSNDNQSWVKEYGWQ</sequence>
<evidence type="ECO:0000256" key="1">
    <source>
        <dbReference type="ARBA" id="ARBA00004613"/>
    </source>
</evidence>
<dbReference type="GO" id="GO:0005576">
    <property type="term" value="C:extracellular region"/>
    <property type="evidence" value="ECO:0007669"/>
    <property type="project" value="UniProtKB-SubCell"/>
</dbReference>
<keyword evidence="3 6" id="KW-0713">Self-incompatibility</keyword>
<proteinExistence type="inferred from homology"/>
<evidence type="ECO:0000256" key="2">
    <source>
        <dbReference type="ARBA" id="ARBA00005581"/>
    </source>
</evidence>
<evidence type="ECO:0000256" key="5">
    <source>
        <dbReference type="ARBA" id="ARBA00022729"/>
    </source>
</evidence>
<dbReference type="PANTHER" id="PTHR31232">
    <property type="match status" value="1"/>
</dbReference>
<name>A0AAN8UQZ0_9MAGN</name>
<evidence type="ECO:0000256" key="3">
    <source>
        <dbReference type="ARBA" id="ARBA00022471"/>
    </source>
</evidence>
<evidence type="ECO:0000313" key="8">
    <source>
        <dbReference type="Proteomes" id="UP001370490"/>
    </source>
</evidence>
<evidence type="ECO:0000313" key="7">
    <source>
        <dbReference type="EMBL" id="KAK6914217.1"/>
    </source>
</evidence>
<keyword evidence="5 6" id="KW-0732">Signal</keyword>
<keyword evidence="4 6" id="KW-0964">Secreted</keyword>